<proteinExistence type="predicted"/>
<feature type="domain" description="RanBP2-type" evidence="4">
    <location>
        <begin position="78"/>
        <end position="97"/>
    </location>
</feature>
<name>A0ABQ1I210_9ALTE</name>
<dbReference type="Pfam" id="PF09413">
    <property type="entry name" value="DUF2007"/>
    <property type="match status" value="1"/>
</dbReference>
<dbReference type="RefSeq" id="WP_055733024.1">
    <property type="nucleotide sequence ID" value="NZ_BMDY01000011.1"/>
</dbReference>
<comment type="caution">
    <text evidence="5">The sequence shown here is derived from an EMBL/GenBank/DDBJ whole genome shotgun (WGS) entry which is preliminary data.</text>
</comment>
<gene>
    <name evidence="5" type="ORF">GCM10007414_20980</name>
</gene>
<evidence type="ECO:0000256" key="1">
    <source>
        <dbReference type="ARBA" id="ARBA00022723"/>
    </source>
</evidence>
<keyword evidence="2" id="KW-0863">Zinc-finger</keyword>
<dbReference type="EMBL" id="BMDY01000011">
    <property type="protein sequence ID" value="GGB07436.1"/>
    <property type="molecule type" value="Genomic_DNA"/>
</dbReference>
<organism evidence="5 6">
    <name type="scientific">Agarivorans gilvus</name>
    <dbReference type="NCBI Taxonomy" id="680279"/>
    <lineage>
        <taxon>Bacteria</taxon>
        <taxon>Pseudomonadati</taxon>
        <taxon>Pseudomonadota</taxon>
        <taxon>Gammaproteobacteria</taxon>
        <taxon>Alteromonadales</taxon>
        <taxon>Alteromonadaceae</taxon>
        <taxon>Agarivorans</taxon>
    </lineage>
</organism>
<evidence type="ECO:0000256" key="2">
    <source>
        <dbReference type="ARBA" id="ARBA00022771"/>
    </source>
</evidence>
<dbReference type="InterPro" id="IPR018551">
    <property type="entry name" value="DUF2007"/>
</dbReference>
<protein>
    <recommendedName>
        <fullName evidence="4">RanBP2-type domain-containing protein</fullName>
    </recommendedName>
</protein>
<evidence type="ECO:0000313" key="6">
    <source>
        <dbReference type="Proteomes" id="UP000651977"/>
    </source>
</evidence>
<accession>A0ABQ1I210</accession>
<reference evidence="6" key="1">
    <citation type="journal article" date="2019" name="Int. J. Syst. Evol. Microbiol.">
        <title>The Global Catalogue of Microorganisms (GCM) 10K type strain sequencing project: providing services to taxonomists for standard genome sequencing and annotation.</title>
        <authorList>
            <consortium name="The Broad Institute Genomics Platform"/>
            <consortium name="The Broad Institute Genome Sequencing Center for Infectious Disease"/>
            <person name="Wu L."/>
            <person name="Ma J."/>
        </authorList>
    </citation>
    <scope>NUCLEOTIDE SEQUENCE [LARGE SCALE GENOMIC DNA]</scope>
    <source>
        <strain evidence="6">CGMCC 1.10131</strain>
    </source>
</reference>
<dbReference type="InterPro" id="IPR001876">
    <property type="entry name" value="Znf_RanBP2"/>
</dbReference>
<sequence>MEQWHELYRAENLLEAALLQGMLGNIGIETHIDGQYCAGAAGELPMEVIQVSLKVNLYAWERAKLALKDYQRNQKLEWTCFECGEINPGSFEYCWSCQCENAPK</sequence>
<keyword evidence="6" id="KW-1185">Reference proteome</keyword>
<keyword evidence="1" id="KW-0479">Metal-binding</keyword>
<evidence type="ECO:0000256" key="3">
    <source>
        <dbReference type="ARBA" id="ARBA00022833"/>
    </source>
</evidence>
<evidence type="ECO:0000259" key="4">
    <source>
        <dbReference type="PROSITE" id="PS01358"/>
    </source>
</evidence>
<dbReference type="PROSITE" id="PS01358">
    <property type="entry name" value="ZF_RANBP2_1"/>
    <property type="match status" value="1"/>
</dbReference>
<evidence type="ECO:0000313" key="5">
    <source>
        <dbReference type="EMBL" id="GGB07436.1"/>
    </source>
</evidence>
<dbReference type="Proteomes" id="UP000651977">
    <property type="component" value="Unassembled WGS sequence"/>
</dbReference>
<keyword evidence="3" id="KW-0862">Zinc</keyword>